<sequence>MDQPMPLDEFLTQVRQVDFSLPEHEPLLVQSISYLGNYGVRTRQDRLQLQLAFLELTALYLRNYLEYPQEAEVLGLRKEIQEAYQRLYAPDSMGLRCHQFLQEVSAKIREQDYEAALATLSESFQTLSDWDYASSESNDALFQNLILQLHSLQILIQFTEAYPEDHEGKSTAEQLLARCFIQFQDEGFDPEYWTMATQELENLKPTLTEEAHAYCFNILIALVLYFDPEHVPLLEKMGAEHVAAIQTYLASLQTKSPEIQQPDTELDTPEIIQNYRARMEKDGFSEHAMYEAIALVRKRLDDESMDFDGYIAFVGELVDCSRQYANAETNELLDEVIQGLLAMKDYVEQAPDPPTAEEIKKEMEANIAELDRQLAGGRSVSAALTRFFNQFTLLTLKLGSLSEDELRLIAELFRMFIPTLLRTIEKQVPEEMRPFYPQIQQFYSQITAFMDQLDDPEWQQDLAMENFGESTQRFIGAAHLLPIAPGFEDNRMIRQFLELFPQLAIRMANLDENLQGEDKKEAERIQAAREDIMNLLRSAYTLPQLIQHQQFGLRQIAYDIGRFERRKLLYFSPSSLPAHEVILHVNQVFFSGAPAVRGILEKSCRDCGLQLATQKSNTTSLDDRWIQLRESGLAIFDFSGFDPALSDPKEWKHTEAENTALQHASQTALAAFECGWALALGKPMVVILKAGQTAPFDIDIHPCRLQEDEDDVHRLIEAIQVATYGKPRISKDNLLPHSADYLKTIASSLPEDKTQDLLQAIDANVHDATLLKLVGKSLLKLIPGGNHLAFQPPFAGVYPKQAGQRQLFHVTAFRPWSKATEHTIRSVCGEMNLAYRVGYDSLDPEIMAAIWKDLTAAHFVVADITLLNPNAVLELAVAMALGKPTLIIHQHEFIQRFFPPLQKTRTHHYDTDQAPEHLRSLLKAFLSGQ</sequence>
<protein>
    <submittedName>
        <fullName evidence="1">Uncharacterized protein</fullName>
    </submittedName>
</protein>
<proteinExistence type="predicted"/>
<name>A0ABS3C5R6_9BACT</name>
<evidence type="ECO:0000313" key="2">
    <source>
        <dbReference type="Proteomes" id="UP000664317"/>
    </source>
</evidence>
<dbReference type="Proteomes" id="UP000664317">
    <property type="component" value="Unassembled WGS sequence"/>
</dbReference>
<organism evidence="1 2">
    <name type="scientific">Algoriphagus oliviformis</name>
    <dbReference type="NCBI Taxonomy" id="2811231"/>
    <lineage>
        <taxon>Bacteria</taxon>
        <taxon>Pseudomonadati</taxon>
        <taxon>Bacteroidota</taxon>
        <taxon>Cytophagia</taxon>
        <taxon>Cytophagales</taxon>
        <taxon>Cyclobacteriaceae</taxon>
        <taxon>Algoriphagus</taxon>
    </lineage>
</organism>
<keyword evidence="2" id="KW-1185">Reference proteome</keyword>
<dbReference type="RefSeq" id="WP_206579249.1">
    <property type="nucleotide sequence ID" value="NZ_JAFKCT010000007.1"/>
</dbReference>
<gene>
    <name evidence="1" type="ORF">J0A68_16055</name>
</gene>
<accession>A0ABS3C5R6</accession>
<comment type="caution">
    <text evidence="1">The sequence shown here is derived from an EMBL/GenBank/DDBJ whole genome shotgun (WGS) entry which is preliminary data.</text>
</comment>
<dbReference type="EMBL" id="JAFKCT010000007">
    <property type="protein sequence ID" value="MBN7812468.1"/>
    <property type="molecule type" value="Genomic_DNA"/>
</dbReference>
<reference evidence="1 2" key="1">
    <citation type="submission" date="2021-03" db="EMBL/GenBank/DDBJ databases">
        <title>novel species isolated from a fishpond in China.</title>
        <authorList>
            <person name="Lu H."/>
            <person name="Cai Z."/>
        </authorList>
    </citation>
    <scope>NUCLEOTIDE SEQUENCE [LARGE SCALE GENOMIC DNA]</scope>
    <source>
        <strain evidence="1 2">H41</strain>
    </source>
</reference>
<evidence type="ECO:0000313" key="1">
    <source>
        <dbReference type="EMBL" id="MBN7812468.1"/>
    </source>
</evidence>
<dbReference type="Gene3D" id="3.40.50.450">
    <property type="match status" value="1"/>
</dbReference>